<keyword evidence="3" id="KW-1185">Reference proteome</keyword>
<evidence type="ECO:0000313" key="2">
    <source>
        <dbReference type="EMBL" id="ETO12165.1"/>
    </source>
</evidence>
<feature type="region of interest" description="Disordered" evidence="1">
    <location>
        <begin position="327"/>
        <end position="384"/>
    </location>
</feature>
<proteinExistence type="predicted"/>
<evidence type="ECO:0000313" key="3">
    <source>
        <dbReference type="Proteomes" id="UP000023152"/>
    </source>
</evidence>
<feature type="region of interest" description="Disordered" evidence="1">
    <location>
        <begin position="21"/>
        <end position="55"/>
    </location>
</feature>
<accession>X6MGI8</accession>
<protein>
    <submittedName>
        <fullName evidence="2">Uncharacterized protein</fullName>
    </submittedName>
</protein>
<evidence type="ECO:0000256" key="1">
    <source>
        <dbReference type="SAM" id="MobiDB-lite"/>
    </source>
</evidence>
<feature type="compositionally biased region" description="Basic and acidic residues" evidence="1">
    <location>
        <begin position="43"/>
        <end position="54"/>
    </location>
</feature>
<dbReference type="AlphaFoldDB" id="X6MGI8"/>
<dbReference type="Proteomes" id="UP000023152">
    <property type="component" value="Unassembled WGS sequence"/>
</dbReference>
<dbReference type="Pfam" id="PF16062">
    <property type="entry name" value="MavL-like"/>
    <property type="match status" value="2"/>
</dbReference>
<sequence length="717" mass="83390">MASDSKKKVLFSLFQKLNSLQKKMTESSTRERKKSGTSNTSSSKHEEKYGEQPLKKKLTMTDYAERIKKFTEASNIELPVKDNDIRNFSDERKKEVLEHMTTASPLIHGSLLIVFYRFLQIKKTKFKKKIRVAHQKKNNNKKKKHGSKVEKALYSNMKLDAFVDRFFSKRPLVFFNSYDHDMLRNGASGAKLWDKIGTDEEGRDNERVLQDYMSYDEVMLSALCGASSHVHFINKGDRNNFGIKAKDGKWPMEGVYVGLVGARFERECKMEHVHMCVSRGQTEEEGFGDYIKSPDIRKARNASWKCLEEFYAMKHVPSYFEIDSLFQSDPKKNSSPKKDKTKTENSHNKNTVSQTKDDPTTSKNSNSKSNHDESTETGPSHSRHVANEEWKRMEFHKCPRSRGGSVYLNMQAYRMRMRISIELFLFDANQRAKDLVFHFLILVFFVHSYLTQLCTYSKDKHKQAYCHVVGLGTGVWAIDQKVQNRTIIEVFYDIVKTYELPFVKAIDFSWFEEACNYRTNKTPIFETQDNKWKTTDASGKHTIDVFFSKRDPAAPLEGDYSHCLNVAMYAWDGNSFPGNEYWLKMLSASGDPAAACCSTITFIHNPYVNEEYMNGSNSRVYFGDAAKKTYSCWRLGDLLNNCSESKIIEMSLLNETDNPWLKRLFFLLFVTLYLCVKNKEKKKLLILFCFMFCLQRIFFSQQSTEVLLFSRFRFFFI</sequence>
<feature type="compositionally biased region" description="Basic and acidic residues" evidence="1">
    <location>
        <begin position="329"/>
        <end position="347"/>
    </location>
</feature>
<dbReference type="InterPro" id="IPR032063">
    <property type="entry name" value="MavL-like"/>
</dbReference>
<dbReference type="OrthoDB" id="6357136at2759"/>
<reference evidence="2 3" key="1">
    <citation type="journal article" date="2013" name="Curr. Biol.">
        <title>The Genome of the Foraminiferan Reticulomyxa filosa.</title>
        <authorList>
            <person name="Glockner G."/>
            <person name="Hulsmann N."/>
            <person name="Schleicher M."/>
            <person name="Noegel A.A."/>
            <person name="Eichinger L."/>
            <person name="Gallinger C."/>
            <person name="Pawlowski J."/>
            <person name="Sierra R."/>
            <person name="Euteneuer U."/>
            <person name="Pillet L."/>
            <person name="Moustafa A."/>
            <person name="Platzer M."/>
            <person name="Groth M."/>
            <person name="Szafranski K."/>
            <person name="Schliwa M."/>
        </authorList>
    </citation>
    <scope>NUCLEOTIDE SEQUENCE [LARGE SCALE GENOMIC DNA]</scope>
</reference>
<comment type="caution">
    <text evidence="2">The sequence shown here is derived from an EMBL/GenBank/DDBJ whole genome shotgun (WGS) entry which is preliminary data.</text>
</comment>
<dbReference type="EMBL" id="ASPP01021666">
    <property type="protein sequence ID" value="ETO12165.1"/>
    <property type="molecule type" value="Genomic_DNA"/>
</dbReference>
<name>X6MGI8_RETFI</name>
<gene>
    <name evidence="2" type="ORF">RFI_25212</name>
</gene>
<organism evidence="2 3">
    <name type="scientific">Reticulomyxa filosa</name>
    <dbReference type="NCBI Taxonomy" id="46433"/>
    <lineage>
        <taxon>Eukaryota</taxon>
        <taxon>Sar</taxon>
        <taxon>Rhizaria</taxon>
        <taxon>Retaria</taxon>
        <taxon>Foraminifera</taxon>
        <taxon>Monothalamids</taxon>
        <taxon>Reticulomyxidae</taxon>
        <taxon>Reticulomyxa</taxon>
    </lineage>
</organism>